<evidence type="ECO:0000313" key="4">
    <source>
        <dbReference type="Proteomes" id="UP000178885"/>
    </source>
</evidence>
<dbReference type="PROSITE" id="PS51257">
    <property type="entry name" value="PROKAR_LIPOPROTEIN"/>
    <property type="match status" value="1"/>
</dbReference>
<dbReference type="Proteomes" id="UP000178885">
    <property type="component" value="Unassembled WGS sequence"/>
</dbReference>
<evidence type="ECO:0000313" key="3">
    <source>
        <dbReference type="EMBL" id="OGI47782.1"/>
    </source>
</evidence>
<dbReference type="InterPro" id="IPR007055">
    <property type="entry name" value="BON_dom"/>
</dbReference>
<dbReference type="AlphaFoldDB" id="A0A1F6TRT7"/>
<reference evidence="3 4" key="1">
    <citation type="journal article" date="2016" name="Nat. Commun.">
        <title>Thousands of microbial genomes shed light on interconnected biogeochemical processes in an aquifer system.</title>
        <authorList>
            <person name="Anantharaman K."/>
            <person name="Brown C.T."/>
            <person name="Hug L.A."/>
            <person name="Sharon I."/>
            <person name="Castelle C.J."/>
            <person name="Probst A.J."/>
            <person name="Thomas B.C."/>
            <person name="Singh A."/>
            <person name="Wilkins M.J."/>
            <person name="Karaoz U."/>
            <person name="Brodie E.L."/>
            <person name="Williams K.H."/>
            <person name="Hubbard S.S."/>
            <person name="Banfield J.F."/>
        </authorList>
    </citation>
    <scope>NUCLEOTIDE SEQUENCE [LARGE SCALE GENOMIC DNA]</scope>
</reference>
<dbReference type="SMART" id="SM00749">
    <property type="entry name" value="BON"/>
    <property type="match status" value="1"/>
</dbReference>
<dbReference type="PANTHER" id="PTHR34606">
    <property type="entry name" value="BON DOMAIN-CONTAINING PROTEIN"/>
    <property type="match status" value="1"/>
</dbReference>
<gene>
    <name evidence="3" type="ORF">A2151_01165</name>
</gene>
<name>A0A1F6TRT7_9PROT</name>
<organism evidence="3 4">
    <name type="scientific">Candidatus Muproteobacteria bacterium RBG_16_65_34</name>
    <dbReference type="NCBI Taxonomy" id="1817760"/>
    <lineage>
        <taxon>Bacteria</taxon>
        <taxon>Pseudomonadati</taxon>
        <taxon>Pseudomonadota</taxon>
        <taxon>Candidatus Muproteobacteria</taxon>
    </lineage>
</organism>
<dbReference type="PANTHER" id="PTHR34606:SF16">
    <property type="entry name" value="BON DOMAIN-CONTAINING PROTEIN"/>
    <property type="match status" value="1"/>
</dbReference>
<dbReference type="Pfam" id="PF04972">
    <property type="entry name" value="BON"/>
    <property type="match status" value="1"/>
</dbReference>
<evidence type="ECO:0000256" key="1">
    <source>
        <dbReference type="SAM" id="SignalP"/>
    </source>
</evidence>
<dbReference type="Gene3D" id="3.30.1340.30">
    <property type="match status" value="1"/>
</dbReference>
<comment type="caution">
    <text evidence="3">The sequence shown here is derived from an EMBL/GenBank/DDBJ whole genome shotgun (WGS) entry which is preliminary data.</text>
</comment>
<feature type="signal peptide" evidence="1">
    <location>
        <begin position="1"/>
        <end position="25"/>
    </location>
</feature>
<dbReference type="PROSITE" id="PS50914">
    <property type="entry name" value="BON"/>
    <property type="match status" value="1"/>
</dbReference>
<dbReference type="InterPro" id="IPR051686">
    <property type="entry name" value="Lipoprotein_DolP"/>
</dbReference>
<protein>
    <recommendedName>
        <fullName evidence="2">BON domain-containing protein</fullName>
    </recommendedName>
</protein>
<feature type="chain" id="PRO_5009526811" description="BON domain-containing protein" evidence="1">
    <location>
        <begin position="26"/>
        <end position="101"/>
    </location>
</feature>
<dbReference type="STRING" id="1817760.A2151_01165"/>
<proteinExistence type="predicted"/>
<accession>A0A1F6TRT7</accession>
<evidence type="ECO:0000259" key="2">
    <source>
        <dbReference type="PROSITE" id="PS50914"/>
    </source>
</evidence>
<dbReference type="InterPro" id="IPR014004">
    <property type="entry name" value="Transpt-assoc_nodulatn_dom_bac"/>
</dbReference>
<sequence length="101" mass="10441">MSETLTRLGLVLAFALGLLGGCAGAGQETGAYVDDAAITTKVKTRLFNDPVTSGFAIKVTTYRGTVQLAGFVNNHGEMSRAVELAGSVPGVKAVKNDLIVK</sequence>
<keyword evidence="1" id="KW-0732">Signal</keyword>
<dbReference type="EMBL" id="MFSU01000046">
    <property type="protein sequence ID" value="OGI47782.1"/>
    <property type="molecule type" value="Genomic_DNA"/>
</dbReference>
<feature type="domain" description="BON" evidence="2">
    <location>
        <begin position="34"/>
        <end position="101"/>
    </location>
</feature>